<feature type="domain" description="EGF-like" evidence="23">
    <location>
        <begin position="711"/>
        <end position="748"/>
    </location>
</feature>
<dbReference type="Pfam" id="PF23575">
    <property type="entry name" value="JAG1"/>
    <property type="match status" value="1"/>
</dbReference>
<feature type="domain" description="EGF-like" evidence="23">
    <location>
        <begin position="750"/>
        <end position="786"/>
    </location>
</feature>
<proteinExistence type="predicted"/>
<dbReference type="GO" id="GO:0007219">
    <property type="term" value="P:Notch signaling pathway"/>
    <property type="evidence" value="ECO:0007669"/>
    <property type="project" value="InterPro"/>
</dbReference>
<dbReference type="FunFam" id="2.10.25.10:FF:000318">
    <property type="entry name" value="Eyes shut homolog"/>
    <property type="match status" value="1"/>
</dbReference>
<evidence type="ECO:0000313" key="25">
    <source>
        <dbReference type="EMBL" id="TGZ48049.1"/>
    </source>
</evidence>
<dbReference type="InterPro" id="IPR001774">
    <property type="entry name" value="DSL"/>
</dbReference>
<dbReference type="InterPro" id="IPR056986">
    <property type="entry name" value="JAG1_1/2_dom"/>
</dbReference>
<feature type="domain" description="EGF-like" evidence="23">
    <location>
        <begin position="471"/>
        <end position="507"/>
    </location>
</feature>
<dbReference type="FunFam" id="2.10.25.10:FF:000294">
    <property type="entry name" value="Delta-like protein"/>
    <property type="match status" value="1"/>
</dbReference>
<dbReference type="GO" id="GO:0035214">
    <property type="term" value="P:eye-antennal disc development"/>
    <property type="evidence" value="ECO:0007669"/>
    <property type="project" value="UniProtKB-ARBA"/>
</dbReference>
<dbReference type="Pfam" id="PF07645">
    <property type="entry name" value="EGF_CA"/>
    <property type="match status" value="1"/>
</dbReference>
<feature type="disulfide bond" evidence="18">
    <location>
        <begin position="344"/>
        <end position="353"/>
    </location>
</feature>
<evidence type="ECO:0000256" key="7">
    <source>
        <dbReference type="ARBA" id="ARBA00022692"/>
    </source>
</evidence>
<dbReference type="PANTHER" id="PTHR24049:SF18">
    <property type="entry name" value="DELTA-LIKE PROTEIN"/>
    <property type="match status" value="1"/>
</dbReference>
<evidence type="ECO:0000256" key="21">
    <source>
        <dbReference type="SAM" id="MobiDB-lite"/>
    </source>
</evidence>
<dbReference type="GO" id="GO:0043208">
    <property type="term" value="F:glycosphingolipid binding"/>
    <property type="evidence" value="ECO:0007669"/>
    <property type="project" value="UniProtKB-ARBA"/>
</dbReference>
<keyword evidence="13 20" id="KW-0472">Membrane</keyword>
<feature type="region of interest" description="Disordered" evidence="21">
    <location>
        <begin position="1342"/>
        <end position="1380"/>
    </location>
</feature>
<dbReference type="PROSITE" id="PS00010">
    <property type="entry name" value="ASX_HYDROXYL"/>
    <property type="match status" value="11"/>
</dbReference>
<keyword evidence="11" id="KW-0832">Ubl conjugation</keyword>
<dbReference type="PROSITE" id="PS01187">
    <property type="entry name" value="EGF_CA"/>
    <property type="match status" value="6"/>
</dbReference>
<keyword evidence="17" id="KW-0966">Cell projection</keyword>
<dbReference type="GO" id="GO:0120035">
    <property type="term" value="P:regulation of plasma membrane bounded cell projection organization"/>
    <property type="evidence" value="ECO:0007669"/>
    <property type="project" value="UniProtKB-ARBA"/>
</dbReference>
<dbReference type="InterPro" id="IPR009030">
    <property type="entry name" value="Growth_fac_rcpt_cys_sf"/>
</dbReference>
<evidence type="ECO:0000259" key="24">
    <source>
        <dbReference type="PROSITE" id="PS51051"/>
    </source>
</evidence>
<keyword evidence="26" id="KW-1185">Reference proteome</keyword>
<comment type="function">
    <text evidence="20">Putative Notch ligand involved in the mediation of Notch signaling.</text>
</comment>
<dbReference type="InterPro" id="IPR032675">
    <property type="entry name" value="LRR_dom_sf"/>
</dbReference>
<evidence type="ECO:0000256" key="6">
    <source>
        <dbReference type="ARBA" id="ARBA00022536"/>
    </source>
</evidence>
<feature type="disulfide bond" evidence="18">
    <location>
        <begin position="738"/>
        <end position="747"/>
    </location>
</feature>
<feature type="disulfide bond" evidence="18">
    <location>
        <begin position="234"/>
        <end position="243"/>
    </location>
</feature>
<dbReference type="SMART" id="SM00368">
    <property type="entry name" value="LRR_RI"/>
    <property type="match status" value="5"/>
</dbReference>
<comment type="caution">
    <text evidence="18">Lacks conserved residue(s) required for the propagation of feature annotation.</text>
</comment>
<dbReference type="GO" id="GO:0005856">
    <property type="term" value="C:cytoskeleton"/>
    <property type="evidence" value="ECO:0007669"/>
    <property type="project" value="UniProtKB-SubCell"/>
</dbReference>
<evidence type="ECO:0000256" key="16">
    <source>
        <dbReference type="ARBA" id="ARBA00023212"/>
    </source>
</evidence>
<dbReference type="Pfam" id="PF12661">
    <property type="entry name" value="hEGF"/>
    <property type="match status" value="2"/>
</dbReference>
<keyword evidence="9 20" id="KW-0677">Repeat</keyword>
<feature type="domain" description="EGF-like" evidence="23">
    <location>
        <begin position="788"/>
        <end position="824"/>
    </location>
</feature>
<comment type="caution">
    <text evidence="25">The sequence shown here is derived from an EMBL/GenBank/DDBJ whole genome shotgun (WGS) entry which is preliminary data.</text>
</comment>
<dbReference type="GO" id="GO:0030718">
    <property type="term" value="P:germ-line stem cell population maintenance"/>
    <property type="evidence" value="ECO:0007669"/>
    <property type="project" value="UniProtKB-ARBA"/>
</dbReference>
<dbReference type="InterPro" id="IPR000152">
    <property type="entry name" value="EGF-type_Asp/Asn_hydroxyl_site"/>
</dbReference>
<keyword evidence="16" id="KW-0206">Cytoskeleton</keyword>
<evidence type="ECO:0000256" key="13">
    <source>
        <dbReference type="ARBA" id="ARBA00023136"/>
    </source>
</evidence>
<feature type="region of interest" description="Disordered" evidence="21">
    <location>
        <begin position="1425"/>
        <end position="1451"/>
    </location>
</feature>
<dbReference type="InterPro" id="IPR011651">
    <property type="entry name" value="Notch_ligand_N"/>
</dbReference>
<feature type="disulfide bond" evidence="18">
    <location>
        <begin position="660"/>
        <end position="669"/>
    </location>
</feature>
<feature type="domain" description="EGF-like" evidence="23">
    <location>
        <begin position="278"/>
        <end position="316"/>
    </location>
</feature>
<dbReference type="GO" id="GO:0005509">
    <property type="term" value="F:calcium ion binding"/>
    <property type="evidence" value="ECO:0007669"/>
    <property type="project" value="InterPro"/>
</dbReference>
<dbReference type="InterPro" id="IPR013032">
    <property type="entry name" value="EGF-like_CS"/>
</dbReference>
<feature type="compositionally biased region" description="Low complexity" evidence="21">
    <location>
        <begin position="1157"/>
        <end position="1169"/>
    </location>
</feature>
<dbReference type="FunFam" id="2.10.25.10:FF:000066">
    <property type="entry name" value="FAT atypical cadherin 4"/>
    <property type="match status" value="1"/>
</dbReference>
<evidence type="ECO:0000256" key="12">
    <source>
        <dbReference type="ARBA" id="ARBA00022989"/>
    </source>
</evidence>
<dbReference type="GO" id="GO:0005911">
    <property type="term" value="C:cell-cell junction"/>
    <property type="evidence" value="ECO:0007669"/>
    <property type="project" value="UniProtKB-ARBA"/>
</dbReference>
<evidence type="ECO:0000256" key="20">
    <source>
        <dbReference type="RuleBase" id="RU280815"/>
    </source>
</evidence>
<dbReference type="Proteomes" id="UP000310200">
    <property type="component" value="Unassembled WGS sequence"/>
</dbReference>
<feature type="domain" description="EGF-like" evidence="23">
    <location>
        <begin position="634"/>
        <end position="670"/>
    </location>
</feature>
<feature type="disulfide bond" evidence="18">
    <location>
        <begin position="535"/>
        <end position="544"/>
    </location>
</feature>
<feature type="domain" description="EGF-like" evidence="23">
    <location>
        <begin position="394"/>
        <end position="432"/>
    </location>
</feature>
<evidence type="ECO:0000259" key="23">
    <source>
        <dbReference type="PROSITE" id="PS50026"/>
    </source>
</evidence>
<dbReference type="GO" id="GO:0042063">
    <property type="term" value="P:gliogenesis"/>
    <property type="evidence" value="ECO:0007669"/>
    <property type="project" value="UniProtKB-ARBA"/>
</dbReference>
<dbReference type="SMART" id="SM00215">
    <property type="entry name" value="VWC_out"/>
    <property type="match status" value="1"/>
</dbReference>
<dbReference type="GO" id="GO:0016330">
    <property type="term" value="P:second mitotic wave involved in compound eye morphogenesis"/>
    <property type="evidence" value="ECO:0007669"/>
    <property type="project" value="UniProtKB-ARBA"/>
</dbReference>
<dbReference type="Pfam" id="PF00008">
    <property type="entry name" value="EGF"/>
    <property type="match status" value="10"/>
</dbReference>
<feature type="disulfide bond" evidence="19">
    <location>
        <begin position="201"/>
        <end position="210"/>
    </location>
</feature>
<feature type="disulfide bond" evidence="18">
    <location>
        <begin position="382"/>
        <end position="391"/>
    </location>
</feature>
<dbReference type="PRINTS" id="PR00010">
    <property type="entry name" value="EGFBLOOD"/>
</dbReference>
<dbReference type="FunFam" id="2.10.25.10:FF:000230">
    <property type="entry name" value="Delta-like protein"/>
    <property type="match status" value="1"/>
</dbReference>
<evidence type="ECO:0000256" key="4">
    <source>
        <dbReference type="ARBA" id="ARBA00022473"/>
    </source>
</evidence>
<feature type="disulfide bond" evidence="19">
    <location>
        <begin position="168"/>
        <end position="177"/>
    </location>
</feature>
<feature type="domain" description="EGF-like" evidence="23">
    <location>
        <begin position="211"/>
        <end position="244"/>
    </location>
</feature>
<feature type="domain" description="EGF-like" evidence="23">
    <location>
        <begin position="318"/>
        <end position="354"/>
    </location>
</feature>
<dbReference type="InterPro" id="IPR001007">
    <property type="entry name" value="VWF_dom"/>
</dbReference>
<feature type="domain" description="EGF-like" evidence="23">
    <location>
        <begin position="596"/>
        <end position="632"/>
    </location>
</feature>
<feature type="disulfide bond" evidence="18">
    <location>
        <begin position="852"/>
        <end position="861"/>
    </location>
</feature>
<evidence type="ECO:0000256" key="22">
    <source>
        <dbReference type="SAM" id="SignalP"/>
    </source>
</evidence>
<feature type="disulfide bond" evidence="19">
    <location>
        <begin position="181"/>
        <end position="193"/>
    </location>
</feature>
<keyword evidence="4 20" id="KW-0217">Developmental protein</keyword>
<feature type="disulfide bond" evidence="18">
    <location>
        <begin position="306"/>
        <end position="315"/>
    </location>
</feature>
<dbReference type="FunFam" id="2.10.25.10:FF:000143">
    <property type="entry name" value="Protein crumbs 1"/>
    <property type="match status" value="1"/>
</dbReference>
<dbReference type="PRINTS" id="PR02059">
    <property type="entry name" value="JAGGEDFAMILY"/>
</dbReference>
<keyword evidence="5" id="KW-0963">Cytoplasm</keyword>
<dbReference type="GO" id="GO:0046331">
    <property type="term" value="P:lateral inhibition"/>
    <property type="evidence" value="ECO:0007669"/>
    <property type="project" value="UniProtKB-ARBA"/>
</dbReference>
<feature type="disulfide bond" evidence="18">
    <location>
        <begin position="438"/>
        <end position="448"/>
    </location>
</feature>
<dbReference type="Gene3D" id="2.10.25.10">
    <property type="entry name" value="Laminin"/>
    <property type="match status" value="16"/>
</dbReference>
<dbReference type="Pfam" id="PF23106">
    <property type="entry name" value="EGF_Teneurin"/>
    <property type="match status" value="1"/>
</dbReference>
<evidence type="ECO:0000256" key="17">
    <source>
        <dbReference type="ARBA" id="ARBA00023273"/>
    </source>
</evidence>
<gene>
    <name evidence="25" type="ORF">DBV15_11671</name>
</gene>
<feature type="disulfide bond" evidence="18">
    <location>
        <begin position="422"/>
        <end position="431"/>
    </location>
</feature>
<dbReference type="GO" id="GO:0036011">
    <property type="term" value="P:imaginal disc-derived leg segmentation"/>
    <property type="evidence" value="ECO:0007669"/>
    <property type="project" value="UniProtKB-ARBA"/>
</dbReference>
<feature type="domain" description="EGF-like" evidence="23">
    <location>
        <begin position="356"/>
        <end position="392"/>
    </location>
</feature>
<dbReference type="SUPFAM" id="SSF52047">
    <property type="entry name" value="RNI-like"/>
    <property type="match status" value="1"/>
</dbReference>
<dbReference type="EMBL" id="QBLH01002571">
    <property type="protein sequence ID" value="TGZ48049.1"/>
    <property type="molecule type" value="Genomic_DNA"/>
</dbReference>
<feature type="disulfide bond" evidence="18">
    <location>
        <begin position="776"/>
        <end position="785"/>
    </location>
</feature>
<dbReference type="Gene3D" id="2.10.25.140">
    <property type="match status" value="1"/>
</dbReference>
<keyword evidence="6 18" id="KW-0245">EGF-like domain</keyword>
<dbReference type="Gene3D" id="2.60.40.3510">
    <property type="match status" value="1"/>
</dbReference>
<comment type="subcellular location">
    <subcellularLocation>
        <location evidence="2">Cell projection</location>
    </subcellularLocation>
    <subcellularLocation>
        <location evidence="1">Cytoplasm</location>
        <location evidence="1">Cytoskeleton</location>
    </subcellularLocation>
    <subcellularLocation>
        <location evidence="3 20">Membrane</location>
        <topology evidence="3 20">Single-pass type I membrane protein</topology>
    </subcellularLocation>
</comment>
<feature type="domain" description="EGF-like" evidence="23">
    <location>
        <begin position="672"/>
        <end position="708"/>
    </location>
</feature>
<dbReference type="PROSITE" id="PS51051">
    <property type="entry name" value="DSL"/>
    <property type="match status" value="1"/>
</dbReference>
<dbReference type="FunFam" id="2.10.25.10:FF:000472">
    <property type="entry name" value="Uncharacterized protein, isoform A"/>
    <property type="match status" value="3"/>
</dbReference>
<accession>A0A4S2KJC1</accession>
<dbReference type="InterPro" id="IPR000742">
    <property type="entry name" value="EGF"/>
</dbReference>
<organism evidence="25 26">
    <name type="scientific">Temnothorax longispinosus</name>
    <dbReference type="NCBI Taxonomy" id="300112"/>
    <lineage>
        <taxon>Eukaryota</taxon>
        <taxon>Metazoa</taxon>
        <taxon>Ecdysozoa</taxon>
        <taxon>Arthropoda</taxon>
        <taxon>Hexapoda</taxon>
        <taxon>Insecta</taxon>
        <taxon>Pterygota</taxon>
        <taxon>Neoptera</taxon>
        <taxon>Endopterygota</taxon>
        <taxon>Hymenoptera</taxon>
        <taxon>Apocrita</taxon>
        <taxon>Aculeata</taxon>
        <taxon>Formicoidea</taxon>
        <taxon>Formicidae</taxon>
        <taxon>Myrmicinae</taxon>
        <taxon>Temnothorax</taxon>
    </lineage>
</organism>
<dbReference type="GO" id="GO:0048018">
    <property type="term" value="F:receptor ligand activity"/>
    <property type="evidence" value="ECO:0007669"/>
    <property type="project" value="UniProtKB-ARBA"/>
</dbReference>
<keyword evidence="8 20" id="KW-0732">Signal</keyword>
<keyword evidence="10" id="KW-0221">Differentiation</keyword>
<dbReference type="GO" id="GO:0008587">
    <property type="term" value="P:imaginal disc-derived wing margin morphogenesis"/>
    <property type="evidence" value="ECO:0007669"/>
    <property type="project" value="UniProtKB-ARBA"/>
</dbReference>
<feature type="region of interest" description="Disordered" evidence="21">
    <location>
        <begin position="1112"/>
        <end position="1236"/>
    </location>
</feature>
<feature type="chain" id="PRO_5020878381" description="Delta-like protein" evidence="22">
    <location>
        <begin position="21"/>
        <end position="1874"/>
    </location>
</feature>
<evidence type="ECO:0000256" key="18">
    <source>
        <dbReference type="PROSITE-ProRule" id="PRU00076"/>
    </source>
</evidence>
<dbReference type="FunFam" id="2.10.25.10:FF:000007">
    <property type="entry name" value="Delta-like protein"/>
    <property type="match status" value="1"/>
</dbReference>
<dbReference type="FunFam" id="2.10.25.10:FF:000018">
    <property type="entry name" value="Delta-like 1"/>
    <property type="match status" value="1"/>
</dbReference>
<feature type="disulfide bond" evidence="18">
    <location>
        <begin position="698"/>
        <end position="707"/>
    </location>
</feature>
<dbReference type="FunFam" id="2.10.25.140:FF:000001">
    <property type="entry name" value="Delta-like protein"/>
    <property type="match status" value="1"/>
</dbReference>
<dbReference type="GO" id="GO:0045179">
    <property type="term" value="C:apical cortex"/>
    <property type="evidence" value="ECO:0007669"/>
    <property type="project" value="UniProtKB-ARBA"/>
</dbReference>
<feature type="signal peptide" evidence="22">
    <location>
        <begin position="1"/>
        <end position="20"/>
    </location>
</feature>
<evidence type="ECO:0000256" key="14">
    <source>
        <dbReference type="ARBA" id="ARBA00023157"/>
    </source>
</evidence>
<evidence type="ECO:0000256" key="1">
    <source>
        <dbReference type="ARBA" id="ARBA00004245"/>
    </source>
</evidence>
<dbReference type="PROSITE" id="PS50026">
    <property type="entry name" value="EGF_3"/>
    <property type="match status" value="15"/>
</dbReference>
<dbReference type="GO" id="GO:0005886">
    <property type="term" value="C:plasma membrane"/>
    <property type="evidence" value="ECO:0007669"/>
    <property type="project" value="UniProtKB-ARBA"/>
</dbReference>
<dbReference type="GO" id="GO:0009986">
    <property type="term" value="C:cell surface"/>
    <property type="evidence" value="ECO:0007669"/>
    <property type="project" value="UniProtKB-ARBA"/>
</dbReference>
<dbReference type="Gene3D" id="3.80.10.10">
    <property type="entry name" value="Ribonuclease Inhibitor"/>
    <property type="match status" value="2"/>
</dbReference>
<evidence type="ECO:0000256" key="11">
    <source>
        <dbReference type="ARBA" id="ARBA00022843"/>
    </source>
</evidence>
<dbReference type="GO" id="GO:0040008">
    <property type="term" value="P:regulation of growth"/>
    <property type="evidence" value="ECO:0007669"/>
    <property type="project" value="UniProtKB-ARBA"/>
</dbReference>
<feature type="compositionally biased region" description="Acidic residues" evidence="21">
    <location>
        <begin position="1342"/>
        <end position="1355"/>
    </location>
</feature>
<feature type="disulfide bond" evidence="18">
    <location>
        <begin position="459"/>
        <end position="468"/>
    </location>
</feature>
<dbReference type="GO" id="GO:0048056">
    <property type="term" value="P:R3/R4 cell differentiation"/>
    <property type="evidence" value="ECO:0007669"/>
    <property type="project" value="UniProtKB-ARBA"/>
</dbReference>
<dbReference type="GO" id="GO:0016318">
    <property type="term" value="P:ommatidial rotation"/>
    <property type="evidence" value="ECO:0007669"/>
    <property type="project" value="UniProtKB-ARBA"/>
</dbReference>
<dbReference type="GO" id="GO:0050769">
    <property type="term" value="P:positive regulation of neurogenesis"/>
    <property type="evidence" value="ECO:0007669"/>
    <property type="project" value="UniProtKB-ARBA"/>
</dbReference>
<dbReference type="GO" id="GO:0042995">
    <property type="term" value="C:cell projection"/>
    <property type="evidence" value="ECO:0007669"/>
    <property type="project" value="UniProtKB-SubCell"/>
</dbReference>
<evidence type="ECO:0000256" key="2">
    <source>
        <dbReference type="ARBA" id="ARBA00004316"/>
    </source>
</evidence>
<feature type="domain" description="DSL" evidence="24">
    <location>
        <begin position="166"/>
        <end position="210"/>
    </location>
</feature>
<keyword evidence="7 20" id="KW-0812">Transmembrane</keyword>
<evidence type="ECO:0000256" key="8">
    <source>
        <dbReference type="ARBA" id="ARBA00022729"/>
    </source>
</evidence>
<evidence type="ECO:0000256" key="10">
    <source>
        <dbReference type="ARBA" id="ARBA00022782"/>
    </source>
</evidence>
<dbReference type="GO" id="GO:0005112">
    <property type="term" value="F:Notch binding"/>
    <property type="evidence" value="ECO:0007669"/>
    <property type="project" value="InterPro"/>
</dbReference>
<evidence type="ECO:0000256" key="9">
    <source>
        <dbReference type="ARBA" id="ARBA00022737"/>
    </source>
</evidence>
<feature type="compositionally biased region" description="Polar residues" evidence="21">
    <location>
        <begin position="1226"/>
        <end position="1236"/>
    </location>
</feature>
<dbReference type="InterPro" id="IPR001881">
    <property type="entry name" value="EGF-like_Ca-bd_dom"/>
</dbReference>
<dbReference type="SMART" id="SM00051">
    <property type="entry name" value="DSL"/>
    <property type="match status" value="1"/>
</dbReference>
<dbReference type="InterPro" id="IPR001611">
    <property type="entry name" value="Leu-rich_rpt"/>
</dbReference>
<dbReference type="FunFam" id="2.10.25.10:FF:000613">
    <property type="entry name" value="Delta-like protein"/>
    <property type="match status" value="1"/>
</dbReference>
<evidence type="ECO:0000256" key="3">
    <source>
        <dbReference type="ARBA" id="ARBA00004479"/>
    </source>
</evidence>
<feature type="domain" description="EGF-like" evidence="23">
    <location>
        <begin position="434"/>
        <end position="469"/>
    </location>
</feature>
<dbReference type="GO" id="GO:0007411">
    <property type="term" value="P:axon guidance"/>
    <property type="evidence" value="ECO:0007669"/>
    <property type="project" value="UniProtKB-ARBA"/>
</dbReference>
<dbReference type="PANTHER" id="PTHR24049">
    <property type="entry name" value="CRUMBS FAMILY MEMBER"/>
    <property type="match status" value="1"/>
</dbReference>
<dbReference type="InterPro" id="IPR018097">
    <property type="entry name" value="EGF_Ca-bd_CS"/>
</dbReference>
<dbReference type="Pfam" id="PF13516">
    <property type="entry name" value="LRR_6"/>
    <property type="match status" value="5"/>
</dbReference>
<keyword evidence="15" id="KW-0325">Glycoprotein</keyword>
<dbReference type="SUPFAM" id="SSF57184">
    <property type="entry name" value="Growth factor receptor domain"/>
    <property type="match status" value="2"/>
</dbReference>
<feature type="domain" description="EGF-like" evidence="23">
    <location>
        <begin position="509"/>
        <end position="545"/>
    </location>
</feature>
<dbReference type="InterPro" id="IPR051022">
    <property type="entry name" value="Notch_Cell-Fate_Det"/>
</dbReference>
<dbReference type="SMART" id="SM00181">
    <property type="entry name" value="EGF"/>
    <property type="match status" value="18"/>
</dbReference>
<dbReference type="InterPro" id="IPR026219">
    <property type="entry name" value="Jagged/Serrate"/>
</dbReference>
<evidence type="ECO:0000313" key="26">
    <source>
        <dbReference type="Proteomes" id="UP000310200"/>
    </source>
</evidence>
<keyword evidence="14 18" id="KW-1015">Disulfide bond</keyword>
<keyword evidence="12 20" id="KW-1133">Transmembrane helix</keyword>
<dbReference type="Pfam" id="PF21700">
    <property type="entry name" value="EGF_DL_JAG"/>
    <property type="match status" value="1"/>
</dbReference>
<feature type="disulfide bond" evidence="18">
    <location>
        <begin position="622"/>
        <end position="631"/>
    </location>
</feature>
<evidence type="ECO:0000256" key="19">
    <source>
        <dbReference type="PROSITE-ProRule" id="PRU00377"/>
    </source>
</evidence>
<dbReference type="Pfam" id="PF07657">
    <property type="entry name" value="MNNL"/>
    <property type="match status" value="1"/>
</dbReference>
<dbReference type="PROSITE" id="PS01186">
    <property type="entry name" value="EGF_2"/>
    <property type="match status" value="10"/>
</dbReference>
<dbReference type="SMART" id="SM00179">
    <property type="entry name" value="EGF_CA"/>
    <property type="match status" value="14"/>
</dbReference>
<dbReference type="CDD" id="cd00054">
    <property type="entry name" value="EGF_CA"/>
    <property type="match status" value="14"/>
</dbReference>
<dbReference type="PROSITE" id="PS00022">
    <property type="entry name" value="EGF_1"/>
    <property type="match status" value="15"/>
</dbReference>
<dbReference type="FunFam" id="2.10.25.10:FF:000038">
    <property type="entry name" value="Fibrillin 2"/>
    <property type="match status" value="1"/>
</dbReference>
<evidence type="ECO:0000256" key="15">
    <source>
        <dbReference type="ARBA" id="ARBA00023180"/>
    </source>
</evidence>
<dbReference type="SUPFAM" id="SSF57196">
    <property type="entry name" value="EGF/Laminin"/>
    <property type="match status" value="7"/>
</dbReference>
<feature type="domain" description="EGF-like" evidence="23">
    <location>
        <begin position="826"/>
        <end position="862"/>
    </location>
</feature>
<reference evidence="25 26" key="1">
    <citation type="journal article" date="2019" name="Philos. Trans. R. Soc. Lond., B, Biol. Sci.">
        <title>Ant behaviour and brain gene expression of defending hosts depend on the ecological success of the intruding social parasite.</title>
        <authorList>
            <person name="Kaur R."/>
            <person name="Stoldt M."/>
            <person name="Jongepier E."/>
            <person name="Feldmeyer B."/>
            <person name="Menzel F."/>
            <person name="Bornberg-Bauer E."/>
            <person name="Foitzik S."/>
        </authorList>
    </citation>
    <scope>NUCLEOTIDE SEQUENCE [LARGE SCALE GENOMIC DNA]</scope>
    <source>
        <tissue evidence="25">Whole body</tissue>
    </source>
</reference>
<feature type="disulfide bond" evidence="18">
    <location>
        <begin position="497"/>
        <end position="506"/>
    </location>
</feature>
<dbReference type="InterPro" id="IPR049883">
    <property type="entry name" value="NOTCH1_EGF-like"/>
</dbReference>
<dbReference type="Pfam" id="PF01414">
    <property type="entry name" value="DSL"/>
    <property type="match status" value="1"/>
</dbReference>
<name>A0A4S2KJC1_9HYME</name>
<sequence length="1874" mass="206523">MRAAATYVLFLAHLIQATTASGYFEVQILSLTNNRGTLVDGRCCGGGGGGGKTEFPPCTTPCSTAFWLCLKEYQSNVTAIGSCSFGNVSSHALGPNTFTLTDPVTLQLHFTFRWTRQFTLILQARDEVSAGVIEEASYSGIVLPGPTWHTLNHQGRNAHLAYRVRVQCADHYYNATCTKFCRPRNDIFGHYTCDENGDKVCIQGWKGVDCETAVCKEGCHPVHGHCNVSGECQCRHGWRGELCDQCMPYPGCKHGYCNGSSWQCICDTNWGGILCDQDLNYCGTHEPCQNGGTCENTAPDQYRCTCPEGFSGPTCEKVDNPCASSPCLNGAICRELGETAQCECAPGFAGPFCATDIDECASQPCQNGGTCVDGRNGFVCNCPPAWQGVLCQFDVDECTLKESPCKNFLTCINLAGDYRCRCRSGFTGKNCTKNINDCVGQCQHGALCIDLVDDYHCSCTPGYSGKDCDVDIDECASKPCQNGGECRDLVNAYECVCPVGFTGYQCEIDRDHCSPNPCRNSAPCFNTQTDYYCHCPAQWQGRNCSESVSHNPQFGALDDGQSGCGSEGTPCGGKGRCSGGRCICDPGYTGVHCHENINDCRGNPCLNGGTCVDLLNSFQCICREGWSGDLCDQNVDECLTQPCRNNGTCMDGVADFTCICQGDWKGKTCALRRGHCEPGTCRNGGTCQDRGDGFTCHCPRGWEGAACHIASPSACTSNPCANGATCVNTVDGSYRCVCREGFEGPNCRRNVDDCQPVPCLNGGKCVDGDNWFRCECAPGFTGPDCRINVNECASDPCTGGATCVDGDNWFRCECAPVSSGPYYRINVNECASDPCTGGATCVDGIASYSCICPPGRTGPRCEIRTAGGPGCAAASWEDDCNVCECRNGKNQCSNVWCGPGNCLNGTSCLAHEVCVPSPGESCLAPPCPAWGECRPIETGRRVGPPALPAPPSCWPGQSILGPTCSRLTILLRRDTLVSGTSVELLCRRLRKLLADPRRPQSVVLLCDLKPGDNDTVEVTIFSEAAADAARDLGETLSRPLARPLVLASVLEVKVETALLSEPSSASAANAGGYVAVLGGALATVLLLALFGSLWYLKTMRHRSNLTATISSETSLHRHRSDLDEKSNNLQNEENLRRYANPLKDQDSEPRVSVVRPLSGTSLGTLTGTEESLEMVSEEGRHRLPPLYKPPSAEARNNTASFSYEEGPHKPYSKPRLQEPHPYPHQQPGTSQSLTSGPHQVLTKYIIVRIHIDENRQLNLFHVICKSNYYVIKFSICKFHNNLQLINKDFFIYFLKLFLQRVEKLDLQKFMINPLNIAQTLENIEDVVEPLQNEETDAWTEYDEDDTEYDEDDIMEKEEKDIKTESEEESEAMEEKRKDVEAKSEIIDETDILANFMMEFEAKRTKELAIKAEEEKKQLRHLMRVERKKDDDASEETVITPEDEDVTSDRVSTESSIHPCLREIYISDSQLKLVNPYTDNKLSADACRHLNDLLLRNNTITDLSLSGCRIGTNGAKNLSDTISENTTLKTLDLSSCNIGNEGFGYVASALSDNQDLESVNLSDNQLDKACSENLRDLLSHSKGLMHLDLSWNSLYDAKIWRALVDGLKKNATLRSLNLSWNALDKECVPHLYKLLSRSRNIEKLDLSWNRFTEDDAVTIAKALLKNSTLQELRLGNNPLRAQGASDLVHAITPQLSPDSALRLLDLENVWASKDVLHSLEMIKKLRPWVAVKLGGILSNYQLVGPNVRRILLKRANYEAMLPKRKRLRRNFGFFVMSLKDKKISRGTFARIYFGFHLNLQKIMIFCIFKKKKFMELVHKFKLKLSTSLVDEIMNAFEGPHNTVDQELLKSFYLEEYPKTTTALLKLKKRKLKTAK</sequence>
<dbReference type="GO" id="GO:0048100">
    <property type="term" value="P:wing disc anterior/posterior pattern formation"/>
    <property type="evidence" value="ECO:0007669"/>
    <property type="project" value="UniProtKB-ARBA"/>
</dbReference>
<dbReference type="FunFam" id="2.10.25.10:FF:000012">
    <property type="entry name" value="Delta-like protein"/>
    <property type="match status" value="1"/>
</dbReference>
<dbReference type="STRING" id="300112.A0A4S2KJC1"/>
<protein>
    <recommendedName>
        <fullName evidence="20">Delta-like protein</fullName>
    </recommendedName>
</protein>
<evidence type="ECO:0000256" key="5">
    <source>
        <dbReference type="ARBA" id="ARBA00022490"/>
    </source>
</evidence>